<name>A0A2Z6AVG9_9BACT</name>
<evidence type="ECO:0000256" key="7">
    <source>
        <dbReference type="ARBA" id="ARBA00022840"/>
    </source>
</evidence>
<accession>A0A2Z6AVG9</accession>
<dbReference type="RefSeq" id="WP_126376327.1">
    <property type="nucleotide sequence ID" value="NZ_AP017378.1"/>
</dbReference>
<dbReference type="GO" id="GO:0004673">
    <property type="term" value="F:protein histidine kinase activity"/>
    <property type="evidence" value="ECO:0007669"/>
    <property type="project" value="UniProtKB-EC"/>
</dbReference>
<dbReference type="CDD" id="cd00130">
    <property type="entry name" value="PAS"/>
    <property type="match status" value="1"/>
</dbReference>
<protein>
    <recommendedName>
        <fullName evidence="2">histidine kinase</fullName>
        <ecNumber evidence="2">2.7.13.3</ecNumber>
    </recommendedName>
</protein>
<sequence>MTDILLEILRSILMFLICITLATANKQRAEITRPNWKLLMAGMWLVFLGTLFDITDNYPQLNRWVLIGDTPAQAFMEKVVCYLGGLSLIAWGAIKWLPLLTELEQNEANLAQLEKRYRTVTTMTSDFAFTATVHPNDLLKLSWLEGPFEDIVGYSLDEIPTSEQWHLFLHPEDLPRVKDHARHVIRGNPVEFECRIITKTGQLRHLHYVAKPVRCSSTNDVIEVVGAASDITLRKLAEENMTKALDEKHILLQELHHRVKNNLQVVNSLVDIAARNVTGNQTREAFRDIQAKLRSMSLVHSQLYTSRDMGNVRFDDYAKSLCNELQSMFNAHEIQFTYLLDEIKLPIGTAIPLGLVLNEAVTNALKHAPSGDISGAITIQLEQTQGNGLTLRVTDNGPGFPSEIDPAYNNEIGLKLMNNLVTYQLHGHLQLSNGQGACVEARVPLSL</sequence>
<dbReference type="NCBIfam" id="TIGR00229">
    <property type="entry name" value="sensory_box"/>
    <property type="match status" value="1"/>
</dbReference>
<dbReference type="InterPro" id="IPR035965">
    <property type="entry name" value="PAS-like_dom_sf"/>
</dbReference>
<dbReference type="InterPro" id="IPR013655">
    <property type="entry name" value="PAS_fold_3"/>
</dbReference>
<dbReference type="InterPro" id="IPR003594">
    <property type="entry name" value="HATPase_dom"/>
</dbReference>
<evidence type="ECO:0000259" key="11">
    <source>
        <dbReference type="PROSITE" id="PS50113"/>
    </source>
</evidence>
<dbReference type="SUPFAM" id="SSF55785">
    <property type="entry name" value="PYP-like sensor domain (PAS domain)"/>
    <property type="match status" value="1"/>
</dbReference>
<evidence type="ECO:0000259" key="10">
    <source>
        <dbReference type="PROSITE" id="PS50112"/>
    </source>
</evidence>
<evidence type="ECO:0000313" key="13">
    <source>
        <dbReference type="Proteomes" id="UP000269883"/>
    </source>
</evidence>
<feature type="domain" description="PAS" evidence="10">
    <location>
        <begin position="113"/>
        <end position="188"/>
    </location>
</feature>
<evidence type="ECO:0000259" key="9">
    <source>
        <dbReference type="PROSITE" id="PS50109"/>
    </source>
</evidence>
<dbReference type="PANTHER" id="PTHR41523:SF8">
    <property type="entry name" value="ETHYLENE RESPONSE SENSOR PROTEIN"/>
    <property type="match status" value="1"/>
</dbReference>
<dbReference type="EMBL" id="AP017378">
    <property type="protein sequence ID" value="BBD07242.1"/>
    <property type="molecule type" value="Genomic_DNA"/>
</dbReference>
<dbReference type="Pfam" id="PF07568">
    <property type="entry name" value="HisKA_2"/>
    <property type="match status" value="1"/>
</dbReference>
<keyword evidence="4" id="KW-0808">Transferase</keyword>
<dbReference type="Gene3D" id="3.30.565.10">
    <property type="entry name" value="Histidine kinase-like ATPase, C-terminal domain"/>
    <property type="match status" value="1"/>
</dbReference>
<dbReference type="PANTHER" id="PTHR41523">
    <property type="entry name" value="TWO-COMPONENT SYSTEM SENSOR PROTEIN"/>
    <property type="match status" value="1"/>
</dbReference>
<feature type="domain" description="Histidine kinase" evidence="9">
    <location>
        <begin position="254"/>
        <end position="447"/>
    </location>
</feature>
<dbReference type="InterPro" id="IPR000700">
    <property type="entry name" value="PAS-assoc_C"/>
</dbReference>
<evidence type="ECO:0000256" key="5">
    <source>
        <dbReference type="ARBA" id="ARBA00022741"/>
    </source>
</evidence>
<reference evidence="12 13" key="1">
    <citation type="journal article" date="2018" name="Sci. Adv.">
        <title>Multi-heme cytochromes provide a pathway for survival in energy-limited environments.</title>
        <authorList>
            <person name="Deng X."/>
            <person name="Dohmae N."/>
            <person name="Nealson K.H."/>
            <person name="Hashimoto K."/>
            <person name="Okamoto A."/>
        </authorList>
    </citation>
    <scope>NUCLEOTIDE SEQUENCE [LARGE SCALE GENOMIC DNA]</scope>
    <source>
        <strain evidence="12 13">IS5</strain>
    </source>
</reference>
<dbReference type="Proteomes" id="UP000269883">
    <property type="component" value="Chromosome"/>
</dbReference>
<proteinExistence type="predicted"/>
<organism evidence="12 13">
    <name type="scientific">Desulfovibrio ferrophilus</name>
    <dbReference type="NCBI Taxonomy" id="241368"/>
    <lineage>
        <taxon>Bacteria</taxon>
        <taxon>Pseudomonadati</taxon>
        <taxon>Thermodesulfobacteriota</taxon>
        <taxon>Desulfovibrionia</taxon>
        <taxon>Desulfovibrionales</taxon>
        <taxon>Desulfovibrionaceae</taxon>
        <taxon>Desulfovibrio</taxon>
    </lineage>
</organism>
<keyword evidence="7" id="KW-0067">ATP-binding</keyword>
<evidence type="ECO:0000256" key="4">
    <source>
        <dbReference type="ARBA" id="ARBA00022679"/>
    </source>
</evidence>
<evidence type="ECO:0000313" key="12">
    <source>
        <dbReference type="EMBL" id="BBD07242.1"/>
    </source>
</evidence>
<dbReference type="InterPro" id="IPR011495">
    <property type="entry name" value="Sig_transdc_His_kin_sub2_dim/P"/>
</dbReference>
<dbReference type="InterPro" id="IPR000014">
    <property type="entry name" value="PAS"/>
</dbReference>
<dbReference type="GO" id="GO:0005524">
    <property type="term" value="F:ATP binding"/>
    <property type="evidence" value="ECO:0007669"/>
    <property type="project" value="UniProtKB-KW"/>
</dbReference>
<evidence type="ECO:0000256" key="2">
    <source>
        <dbReference type="ARBA" id="ARBA00012438"/>
    </source>
</evidence>
<evidence type="ECO:0000256" key="8">
    <source>
        <dbReference type="ARBA" id="ARBA00023026"/>
    </source>
</evidence>
<dbReference type="SUPFAM" id="SSF55874">
    <property type="entry name" value="ATPase domain of HSP90 chaperone/DNA topoisomerase II/histidine kinase"/>
    <property type="match status" value="1"/>
</dbReference>
<evidence type="ECO:0000256" key="6">
    <source>
        <dbReference type="ARBA" id="ARBA00022777"/>
    </source>
</evidence>
<comment type="catalytic activity">
    <reaction evidence="1">
        <text>ATP + protein L-histidine = ADP + protein N-phospho-L-histidine.</text>
        <dbReference type="EC" id="2.7.13.3"/>
    </reaction>
</comment>
<dbReference type="OrthoDB" id="5342108at2"/>
<dbReference type="InterPro" id="IPR001610">
    <property type="entry name" value="PAC"/>
</dbReference>
<dbReference type="PROSITE" id="PS50112">
    <property type="entry name" value="PAS"/>
    <property type="match status" value="1"/>
</dbReference>
<dbReference type="InterPro" id="IPR005467">
    <property type="entry name" value="His_kinase_dom"/>
</dbReference>
<evidence type="ECO:0000256" key="1">
    <source>
        <dbReference type="ARBA" id="ARBA00000085"/>
    </source>
</evidence>
<dbReference type="PROSITE" id="PS50113">
    <property type="entry name" value="PAC"/>
    <property type="match status" value="1"/>
</dbReference>
<keyword evidence="5" id="KW-0547">Nucleotide-binding</keyword>
<dbReference type="Gene3D" id="3.30.450.20">
    <property type="entry name" value="PAS domain"/>
    <property type="match status" value="1"/>
</dbReference>
<dbReference type="EC" id="2.7.13.3" evidence="2"/>
<feature type="domain" description="PAC" evidence="11">
    <location>
        <begin position="190"/>
        <end position="243"/>
    </location>
</feature>
<keyword evidence="8" id="KW-0843">Virulence</keyword>
<gene>
    <name evidence="12" type="ORF">DFE_0516</name>
</gene>
<keyword evidence="3" id="KW-0597">Phosphoprotein</keyword>
<dbReference type="SMART" id="SM00387">
    <property type="entry name" value="HATPase_c"/>
    <property type="match status" value="1"/>
</dbReference>
<dbReference type="InterPro" id="IPR036890">
    <property type="entry name" value="HATPase_C_sf"/>
</dbReference>
<dbReference type="SMART" id="SM00086">
    <property type="entry name" value="PAC"/>
    <property type="match status" value="1"/>
</dbReference>
<keyword evidence="13" id="KW-1185">Reference proteome</keyword>
<dbReference type="Pfam" id="PF02518">
    <property type="entry name" value="HATPase_c"/>
    <property type="match status" value="1"/>
</dbReference>
<evidence type="ECO:0000256" key="3">
    <source>
        <dbReference type="ARBA" id="ARBA00022553"/>
    </source>
</evidence>
<keyword evidence="6 12" id="KW-0418">Kinase</keyword>
<dbReference type="Pfam" id="PF08447">
    <property type="entry name" value="PAS_3"/>
    <property type="match status" value="1"/>
</dbReference>
<dbReference type="KEGG" id="dfl:DFE_0516"/>
<dbReference type="AlphaFoldDB" id="A0A2Z6AVG9"/>
<dbReference type="PROSITE" id="PS50109">
    <property type="entry name" value="HIS_KIN"/>
    <property type="match status" value="1"/>
</dbReference>